<gene>
    <name evidence="1" type="ORF">g.20312</name>
</gene>
<protein>
    <submittedName>
        <fullName evidence="1">Uncharacterized protein</fullName>
    </submittedName>
</protein>
<organism evidence="1">
    <name type="scientific">Homalodisca liturata</name>
    <dbReference type="NCBI Taxonomy" id="320908"/>
    <lineage>
        <taxon>Eukaryota</taxon>
        <taxon>Metazoa</taxon>
        <taxon>Ecdysozoa</taxon>
        <taxon>Arthropoda</taxon>
        <taxon>Hexapoda</taxon>
        <taxon>Insecta</taxon>
        <taxon>Pterygota</taxon>
        <taxon>Neoptera</taxon>
        <taxon>Paraneoptera</taxon>
        <taxon>Hemiptera</taxon>
        <taxon>Auchenorrhyncha</taxon>
        <taxon>Membracoidea</taxon>
        <taxon>Cicadellidae</taxon>
        <taxon>Cicadellinae</taxon>
        <taxon>Proconiini</taxon>
        <taxon>Homalodisca</taxon>
    </lineage>
</organism>
<sequence length="116" mass="13590">DIHNMVIQANVLKLLEKLRFRRPPKPPYNHVVQLGDPVLRCKAKIVEKTQLDTPEFKKDIHNMVIQANVLKLLEKLRFRRPPKPPYNHVVQLGDPVLRCKAKIVEKTQLDTPEFKK</sequence>
<proteinExistence type="predicted"/>
<feature type="non-terminal residue" evidence="1">
    <location>
        <position position="116"/>
    </location>
</feature>
<name>A0A1B6I994_9HEMI</name>
<accession>A0A1B6I994</accession>
<feature type="non-terminal residue" evidence="1">
    <location>
        <position position="1"/>
    </location>
</feature>
<dbReference type="AlphaFoldDB" id="A0A1B6I994"/>
<reference evidence="1" key="1">
    <citation type="submission" date="2015-11" db="EMBL/GenBank/DDBJ databases">
        <title>De novo transcriptome assembly of four potential Pierce s Disease insect vectors from Arizona vineyards.</title>
        <authorList>
            <person name="Tassone E.E."/>
        </authorList>
    </citation>
    <scope>NUCLEOTIDE SEQUENCE</scope>
</reference>
<dbReference type="EMBL" id="GECU01024224">
    <property type="protein sequence ID" value="JAS83482.1"/>
    <property type="molecule type" value="Transcribed_RNA"/>
</dbReference>
<evidence type="ECO:0000313" key="1">
    <source>
        <dbReference type="EMBL" id="JAS83482.1"/>
    </source>
</evidence>